<feature type="coiled-coil region" evidence="1">
    <location>
        <begin position="74"/>
        <end position="101"/>
    </location>
</feature>
<keyword evidence="4" id="KW-1185">Reference proteome</keyword>
<feature type="chain" id="PRO_5020392542" description="LTXXQ motif family protein" evidence="2">
    <location>
        <begin position="19"/>
        <end position="146"/>
    </location>
</feature>
<protein>
    <recommendedName>
        <fullName evidence="5">LTXXQ motif family protein</fullName>
    </recommendedName>
</protein>
<keyword evidence="1" id="KW-0175">Coiled coil</keyword>
<evidence type="ECO:0000256" key="1">
    <source>
        <dbReference type="SAM" id="Coils"/>
    </source>
</evidence>
<evidence type="ECO:0000256" key="2">
    <source>
        <dbReference type="SAM" id="SignalP"/>
    </source>
</evidence>
<dbReference type="Proteomes" id="UP000294547">
    <property type="component" value="Unassembled WGS sequence"/>
</dbReference>
<keyword evidence="2" id="KW-0732">Signal</keyword>
<evidence type="ECO:0000313" key="3">
    <source>
        <dbReference type="EMBL" id="TDP85179.1"/>
    </source>
</evidence>
<evidence type="ECO:0008006" key="5">
    <source>
        <dbReference type="Google" id="ProtNLM"/>
    </source>
</evidence>
<dbReference type="OrthoDB" id="7870871at2"/>
<proteinExistence type="predicted"/>
<sequence length="146" mass="16078">MRIVVATLAALVAGAAVAAEPAPPPVDGPVAAEDNFAIAPAEGRHLKIDRRDGRISLCEEKAGAWRCSLVPDDRDAYEGEIAALKKRVADLEAEVAALRAERRPPADAADEEKRLDEFLDFSDKAFRRFFGMVREMRREFGDESRI</sequence>
<accession>A0A4R6RFR0</accession>
<dbReference type="RefSeq" id="WP_126541045.1">
    <property type="nucleotide sequence ID" value="NZ_BSPM01000004.1"/>
</dbReference>
<comment type="caution">
    <text evidence="3">The sequence shown here is derived from an EMBL/GenBank/DDBJ whole genome shotgun (WGS) entry which is preliminary data.</text>
</comment>
<reference evidence="3 4" key="1">
    <citation type="submission" date="2019-03" db="EMBL/GenBank/DDBJ databases">
        <title>Genomic Encyclopedia of Type Strains, Phase IV (KMG-IV): sequencing the most valuable type-strain genomes for metagenomic binning, comparative biology and taxonomic classification.</title>
        <authorList>
            <person name="Goeker M."/>
        </authorList>
    </citation>
    <scope>NUCLEOTIDE SEQUENCE [LARGE SCALE GENOMIC DNA]</scope>
    <source>
        <strain evidence="3 4">DSM 102969</strain>
    </source>
</reference>
<dbReference type="AlphaFoldDB" id="A0A4R6RFR0"/>
<gene>
    <name evidence="3" type="ORF">EDD54_2027</name>
</gene>
<dbReference type="EMBL" id="SNXY01000007">
    <property type="protein sequence ID" value="TDP85179.1"/>
    <property type="molecule type" value="Genomic_DNA"/>
</dbReference>
<evidence type="ECO:0000313" key="4">
    <source>
        <dbReference type="Proteomes" id="UP000294547"/>
    </source>
</evidence>
<feature type="signal peptide" evidence="2">
    <location>
        <begin position="1"/>
        <end position="18"/>
    </location>
</feature>
<name>A0A4R6RFR0_9HYPH</name>
<organism evidence="3 4">
    <name type="scientific">Oharaeibacter diazotrophicus</name>
    <dbReference type="NCBI Taxonomy" id="1920512"/>
    <lineage>
        <taxon>Bacteria</taxon>
        <taxon>Pseudomonadati</taxon>
        <taxon>Pseudomonadota</taxon>
        <taxon>Alphaproteobacteria</taxon>
        <taxon>Hyphomicrobiales</taxon>
        <taxon>Pleomorphomonadaceae</taxon>
        <taxon>Oharaeibacter</taxon>
    </lineage>
</organism>